<dbReference type="InterPro" id="IPR040389">
    <property type="entry name" value="SMR"/>
</dbReference>
<feature type="compositionally biased region" description="Basic residues" evidence="3">
    <location>
        <begin position="73"/>
        <end position="85"/>
    </location>
</feature>
<evidence type="ECO:0000313" key="5">
    <source>
        <dbReference type="Proteomes" id="UP000250235"/>
    </source>
</evidence>
<keyword evidence="1" id="KW-0649">Protein kinase inhibitor</keyword>
<gene>
    <name evidence="4" type="ORF">F511_01446</name>
</gene>
<dbReference type="OrthoDB" id="1302889at2759"/>
<dbReference type="PANTHER" id="PTHR33142">
    <property type="entry name" value="CYCLIN-DEPENDENT PROTEIN KINASE INHIBITOR SMR13"/>
    <property type="match status" value="1"/>
</dbReference>
<evidence type="ECO:0000256" key="1">
    <source>
        <dbReference type="ARBA" id="ARBA00023013"/>
    </source>
</evidence>
<name>A0A2Z7BFP0_9LAMI</name>
<dbReference type="AlphaFoldDB" id="A0A2Z7BFP0"/>
<proteinExistence type="predicted"/>
<accession>A0A2Z7BFP0</accession>
<dbReference type="EMBL" id="KV006337">
    <property type="protein sequence ID" value="KZV32935.1"/>
    <property type="molecule type" value="Genomic_DNA"/>
</dbReference>
<keyword evidence="5" id="KW-1185">Reference proteome</keyword>
<dbReference type="GO" id="GO:0032875">
    <property type="term" value="P:regulation of DNA endoreduplication"/>
    <property type="evidence" value="ECO:0007669"/>
    <property type="project" value="InterPro"/>
</dbReference>
<reference evidence="4 5" key="1">
    <citation type="journal article" date="2015" name="Proc. Natl. Acad. Sci. U.S.A.">
        <title>The resurrection genome of Boea hygrometrica: A blueprint for survival of dehydration.</title>
        <authorList>
            <person name="Xiao L."/>
            <person name="Yang G."/>
            <person name="Zhang L."/>
            <person name="Yang X."/>
            <person name="Zhao S."/>
            <person name="Ji Z."/>
            <person name="Zhou Q."/>
            <person name="Hu M."/>
            <person name="Wang Y."/>
            <person name="Chen M."/>
            <person name="Xu Y."/>
            <person name="Jin H."/>
            <person name="Xiao X."/>
            <person name="Hu G."/>
            <person name="Bao F."/>
            <person name="Hu Y."/>
            <person name="Wan P."/>
            <person name="Li L."/>
            <person name="Deng X."/>
            <person name="Kuang T."/>
            <person name="Xiang C."/>
            <person name="Zhu J.K."/>
            <person name="Oliver M.J."/>
            <person name="He Y."/>
        </authorList>
    </citation>
    <scope>NUCLEOTIDE SEQUENCE [LARGE SCALE GENOMIC DNA]</scope>
    <source>
        <strain evidence="5">cv. XS01</strain>
    </source>
</reference>
<evidence type="ECO:0000313" key="4">
    <source>
        <dbReference type="EMBL" id="KZV32935.1"/>
    </source>
</evidence>
<sequence>MGFSNKSHLVDSGEESETQKWVIAGISIWEPIKSISTKHIEGHETEEEQGACSTTPTARESKIPERLLCPPAPRKRRPASRCHLKGNREFFNPPELESIFIRHAERAN</sequence>
<dbReference type="Proteomes" id="UP000250235">
    <property type="component" value="Unassembled WGS sequence"/>
</dbReference>
<organism evidence="4 5">
    <name type="scientific">Dorcoceras hygrometricum</name>
    <dbReference type="NCBI Taxonomy" id="472368"/>
    <lineage>
        <taxon>Eukaryota</taxon>
        <taxon>Viridiplantae</taxon>
        <taxon>Streptophyta</taxon>
        <taxon>Embryophyta</taxon>
        <taxon>Tracheophyta</taxon>
        <taxon>Spermatophyta</taxon>
        <taxon>Magnoliopsida</taxon>
        <taxon>eudicotyledons</taxon>
        <taxon>Gunneridae</taxon>
        <taxon>Pentapetalae</taxon>
        <taxon>asterids</taxon>
        <taxon>lamiids</taxon>
        <taxon>Lamiales</taxon>
        <taxon>Gesneriaceae</taxon>
        <taxon>Didymocarpoideae</taxon>
        <taxon>Trichosporeae</taxon>
        <taxon>Loxocarpinae</taxon>
        <taxon>Dorcoceras</taxon>
    </lineage>
</organism>
<dbReference type="GO" id="GO:0004860">
    <property type="term" value="F:protein kinase inhibitor activity"/>
    <property type="evidence" value="ECO:0007669"/>
    <property type="project" value="UniProtKB-KW"/>
</dbReference>
<feature type="region of interest" description="Disordered" evidence="3">
    <location>
        <begin position="41"/>
        <end position="87"/>
    </location>
</feature>
<keyword evidence="2" id="KW-0131">Cell cycle</keyword>
<dbReference type="PANTHER" id="PTHR33142:SF40">
    <property type="entry name" value="CYCLIN-DEPENDENT PROTEIN KINASE INHIBITOR SMR6"/>
    <property type="match status" value="1"/>
</dbReference>
<protein>
    <submittedName>
        <fullName evidence="4">Uncharacterized protein</fullName>
    </submittedName>
</protein>
<evidence type="ECO:0000256" key="2">
    <source>
        <dbReference type="ARBA" id="ARBA00023306"/>
    </source>
</evidence>
<evidence type="ECO:0000256" key="3">
    <source>
        <dbReference type="SAM" id="MobiDB-lite"/>
    </source>
</evidence>